<dbReference type="PANTHER" id="PTHR13068">
    <property type="entry name" value="CGI-12 PROTEIN-RELATED"/>
    <property type="match status" value="1"/>
</dbReference>
<dbReference type="OrthoDB" id="637682at2759"/>
<dbReference type="InterPro" id="IPR038538">
    <property type="entry name" value="MTERF_sf"/>
</dbReference>
<dbReference type="CTD" id="51001"/>
<evidence type="ECO:0000313" key="10">
    <source>
        <dbReference type="RefSeq" id="XP_028040856.1"/>
    </source>
</evidence>
<keyword evidence="8" id="KW-1185">Reference proteome</keyword>
<comment type="subcellular location">
    <subcellularLocation>
        <location evidence="1">Mitochondrion</location>
    </subcellularLocation>
</comment>
<keyword evidence="4" id="KW-0805">Transcription regulation</keyword>
<evidence type="ECO:0000256" key="5">
    <source>
        <dbReference type="ARBA" id="ARBA00023128"/>
    </source>
</evidence>
<evidence type="ECO:0000256" key="1">
    <source>
        <dbReference type="ARBA" id="ARBA00004173"/>
    </source>
</evidence>
<keyword evidence="5" id="KW-0496">Mitochondrion</keyword>
<dbReference type="GO" id="GO:0005739">
    <property type="term" value="C:mitochondrion"/>
    <property type="evidence" value="ECO:0007669"/>
    <property type="project" value="UniProtKB-SubCell"/>
</dbReference>
<dbReference type="GO" id="GO:0006390">
    <property type="term" value="P:mitochondrial transcription"/>
    <property type="evidence" value="ECO:0007669"/>
    <property type="project" value="TreeGrafter"/>
</dbReference>
<comment type="similarity">
    <text evidence="2">Belongs to the mTERF family.</text>
</comment>
<dbReference type="GO" id="GO:0061668">
    <property type="term" value="P:mitochondrial ribosome assembly"/>
    <property type="evidence" value="ECO:0007669"/>
    <property type="project" value="TreeGrafter"/>
</dbReference>
<dbReference type="RefSeq" id="XP_028040856.1">
    <property type="nucleotide sequence ID" value="XM_028185055.1"/>
</dbReference>
<sequence length="337" mass="39826">MAICKLFIRILKIQNAIPARSMCGYLQVEPGESEICSISYEKPTNVLQRTHKDLSDVTPFLSNTFNLAAYVNHSKTLQNLIDLNVNISKFEKKPYIIEKLLKLDFEKNMKSHIVFLSDYVNMEQMGEFFTKNPMIFCEHLEDLKTRVNYLESKRFSDSEIKRIISKNPYWLNFSTIRIDRRFGFYQQYFDLSGKNVRCLATTQPKLITYNLHHVKCNTFAIKEEMGFKDEEIKLLLLNKPKLWMINQRMLIERFNYIHNIMKIPHTTILENAGVLLSRVFRIKQRHLFLQSLGRAQYDPKKVNYVPIKALVEKTDVQFCNNFAKCDIDDFNMFLKTL</sequence>
<dbReference type="Proteomes" id="UP000504629">
    <property type="component" value="Unplaced"/>
</dbReference>
<evidence type="ECO:0000256" key="4">
    <source>
        <dbReference type="ARBA" id="ARBA00023015"/>
    </source>
</evidence>
<evidence type="ECO:0000256" key="6">
    <source>
        <dbReference type="ARBA" id="ARBA00023163"/>
    </source>
</evidence>
<dbReference type="FunFam" id="1.25.70.10:FF:000002">
    <property type="entry name" value="transcription termination factor 3, mitochondrial"/>
    <property type="match status" value="1"/>
</dbReference>
<organism evidence="8 9">
    <name type="scientific">Bombyx mandarina</name>
    <name type="common">Wild silk moth</name>
    <name type="synonym">Wild silkworm</name>
    <dbReference type="NCBI Taxonomy" id="7092"/>
    <lineage>
        <taxon>Eukaryota</taxon>
        <taxon>Metazoa</taxon>
        <taxon>Ecdysozoa</taxon>
        <taxon>Arthropoda</taxon>
        <taxon>Hexapoda</taxon>
        <taxon>Insecta</taxon>
        <taxon>Pterygota</taxon>
        <taxon>Neoptera</taxon>
        <taxon>Endopterygota</taxon>
        <taxon>Lepidoptera</taxon>
        <taxon>Glossata</taxon>
        <taxon>Ditrysia</taxon>
        <taxon>Bombycoidea</taxon>
        <taxon>Bombycidae</taxon>
        <taxon>Bombycinae</taxon>
        <taxon>Bombyx</taxon>
    </lineage>
</organism>
<dbReference type="KEGG" id="bman:114250947"/>
<dbReference type="AlphaFoldDB" id="A0A6J2KFR5"/>
<dbReference type="PANTHER" id="PTHR13068:SF112">
    <property type="entry name" value="TRANSCRIPTION TERMINATION FACTOR 3, MITOCHONDRIAL"/>
    <property type="match status" value="1"/>
</dbReference>
<evidence type="ECO:0000256" key="7">
    <source>
        <dbReference type="ARBA" id="ARBA00071275"/>
    </source>
</evidence>
<dbReference type="SMART" id="SM00733">
    <property type="entry name" value="Mterf"/>
    <property type="match status" value="3"/>
</dbReference>
<keyword evidence="3" id="KW-0809">Transit peptide</keyword>
<protein>
    <recommendedName>
        <fullName evidence="7">Transcription termination factor 3, mitochondrial</fullName>
    </recommendedName>
</protein>
<dbReference type="GO" id="GO:0006355">
    <property type="term" value="P:regulation of DNA-templated transcription"/>
    <property type="evidence" value="ECO:0007669"/>
    <property type="project" value="UniProtKB-ARBA"/>
</dbReference>
<evidence type="ECO:0000256" key="2">
    <source>
        <dbReference type="ARBA" id="ARBA00007692"/>
    </source>
</evidence>
<accession>A0A6J2KFR5</accession>
<dbReference type="Gene3D" id="1.25.70.10">
    <property type="entry name" value="Transcription termination factor 3, mitochondrial"/>
    <property type="match status" value="1"/>
</dbReference>
<dbReference type="RefSeq" id="XP_028040855.1">
    <property type="nucleotide sequence ID" value="XM_028185054.1"/>
</dbReference>
<dbReference type="Pfam" id="PF02536">
    <property type="entry name" value="mTERF"/>
    <property type="match status" value="1"/>
</dbReference>
<name>A0A6J2KFR5_BOMMA</name>
<evidence type="ECO:0000313" key="9">
    <source>
        <dbReference type="RefSeq" id="XP_028040855.1"/>
    </source>
</evidence>
<dbReference type="GeneID" id="114250947"/>
<keyword evidence="6" id="KW-0804">Transcription</keyword>
<dbReference type="InterPro" id="IPR003690">
    <property type="entry name" value="MTERF"/>
</dbReference>
<dbReference type="GO" id="GO:0003676">
    <property type="term" value="F:nucleic acid binding"/>
    <property type="evidence" value="ECO:0007669"/>
    <property type="project" value="InterPro"/>
</dbReference>
<evidence type="ECO:0000313" key="8">
    <source>
        <dbReference type="Proteomes" id="UP000504629"/>
    </source>
</evidence>
<gene>
    <name evidence="9 10" type="primary">LOC114250947</name>
</gene>
<reference evidence="9 10" key="1">
    <citation type="submission" date="2025-04" db="UniProtKB">
        <authorList>
            <consortium name="RefSeq"/>
        </authorList>
    </citation>
    <scope>IDENTIFICATION</scope>
    <source>
        <tissue evidence="9 10">Silk gland</tissue>
    </source>
</reference>
<evidence type="ECO:0000256" key="3">
    <source>
        <dbReference type="ARBA" id="ARBA00022946"/>
    </source>
</evidence>
<proteinExistence type="inferred from homology"/>